<evidence type="ECO:0000256" key="7">
    <source>
        <dbReference type="ARBA" id="ARBA00046577"/>
    </source>
</evidence>
<dbReference type="EC" id="2.7.1.121" evidence="3"/>
<dbReference type="NCBIfam" id="TIGR02365">
    <property type="entry name" value="dha_L_ycgS"/>
    <property type="match status" value="1"/>
</dbReference>
<evidence type="ECO:0000313" key="11">
    <source>
        <dbReference type="EMBL" id="TBL81134.1"/>
    </source>
</evidence>
<dbReference type="InterPro" id="IPR004007">
    <property type="entry name" value="DhaL_dom"/>
</dbReference>
<dbReference type="Gene3D" id="1.25.40.340">
    <property type="match status" value="1"/>
</dbReference>
<evidence type="ECO:0000256" key="5">
    <source>
        <dbReference type="ARBA" id="ARBA00022777"/>
    </source>
</evidence>
<accession>A0A4Q9DVQ5</accession>
<feature type="domain" description="DhaL" evidence="10">
    <location>
        <begin position="6"/>
        <end position="207"/>
    </location>
</feature>
<dbReference type="PROSITE" id="PS51480">
    <property type="entry name" value="DHAL"/>
    <property type="match status" value="1"/>
</dbReference>
<dbReference type="RefSeq" id="WP_131011846.1">
    <property type="nucleotide sequence ID" value="NZ_SIRE01000003.1"/>
</dbReference>
<keyword evidence="6" id="KW-0319">Glycerol metabolism</keyword>
<proteinExistence type="predicted"/>
<comment type="pathway">
    <text evidence="2">Polyol metabolism; glycerol degradation.</text>
</comment>
<sequence>MVVQPHEWKQILLKIGQRVEEEKDYLSDLDRVIGDGDHGVSMAIGWTAIKDKLQELENENDLGTICQSVAKAFLNAVGASVGPLYGTAFLRGSQILKGKTTLTEEEIVKFWSAAVAGMQQMGKAEVGDKTMMDTWVPIAAALEHSLRNGEQWPAALDRAVEAGRKGMESTRDMVSNKGRSGRLGDRSKGHIDPGAASALIIFTAFADACKEFH</sequence>
<protein>
    <recommendedName>
        <fullName evidence="3">phosphoenolpyruvate--glycerone phosphotransferase</fullName>
        <ecNumber evidence="3">2.7.1.121</ecNumber>
    </recommendedName>
</protein>
<reference evidence="11 12" key="1">
    <citation type="submission" date="2019-02" db="EMBL/GenBank/DDBJ databases">
        <title>Paenibacillus sp. nov., isolated from surface-sterilized tissue of Thalictrum simplex L.</title>
        <authorList>
            <person name="Tuo L."/>
        </authorList>
    </citation>
    <scope>NUCLEOTIDE SEQUENCE [LARGE SCALE GENOMIC DNA]</scope>
    <source>
        <strain evidence="11 12">N2SHLJ1</strain>
    </source>
</reference>
<dbReference type="InterPro" id="IPR012737">
    <property type="entry name" value="DhaK_L_YcgS"/>
</dbReference>
<comment type="subunit">
    <text evidence="7">Homodimer. The dihydroxyacetone kinase complex is composed of a homodimer of DhaM, a homodimer of DhaK and the subunit DhaL.</text>
</comment>
<dbReference type="OrthoDB" id="9800291at2"/>
<name>A0A4Q9DVQ5_9BACL</name>
<dbReference type="PANTHER" id="PTHR28629">
    <property type="entry name" value="TRIOKINASE/FMN CYCLASE"/>
    <property type="match status" value="1"/>
</dbReference>
<dbReference type="SUPFAM" id="SSF101473">
    <property type="entry name" value="DhaL-like"/>
    <property type="match status" value="1"/>
</dbReference>
<dbReference type="Pfam" id="PF02734">
    <property type="entry name" value="Dak2"/>
    <property type="match status" value="1"/>
</dbReference>
<dbReference type="GO" id="GO:0019563">
    <property type="term" value="P:glycerol catabolic process"/>
    <property type="evidence" value="ECO:0007669"/>
    <property type="project" value="TreeGrafter"/>
</dbReference>
<dbReference type="EMBL" id="SIRE01000003">
    <property type="protein sequence ID" value="TBL81134.1"/>
    <property type="molecule type" value="Genomic_DNA"/>
</dbReference>
<dbReference type="InterPro" id="IPR036117">
    <property type="entry name" value="DhaL_dom_sf"/>
</dbReference>
<evidence type="ECO:0000256" key="1">
    <source>
        <dbReference type="ARBA" id="ARBA00001113"/>
    </source>
</evidence>
<evidence type="ECO:0000256" key="4">
    <source>
        <dbReference type="ARBA" id="ARBA00022679"/>
    </source>
</evidence>
<keyword evidence="12" id="KW-1185">Reference proteome</keyword>
<dbReference type="InterPro" id="IPR050861">
    <property type="entry name" value="Dihydroxyacetone_Kinase"/>
</dbReference>
<evidence type="ECO:0000256" key="9">
    <source>
        <dbReference type="SAM" id="MobiDB-lite"/>
    </source>
</evidence>
<dbReference type="SMART" id="SM01120">
    <property type="entry name" value="Dak2"/>
    <property type="match status" value="1"/>
</dbReference>
<dbReference type="FunFam" id="1.25.40.340:FF:000002">
    <property type="entry name" value="Dihydroxyacetone kinase, L subunit"/>
    <property type="match status" value="1"/>
</dbReference>
<organism evidence="11 12">
    <name type="scientific">Paenibacillus thalictri</name>
    <dbReference type="NCBI Taxonomy" id="2527873"/>
    <lineage>
        <taxon>Bacteria</taxon>
        <taxon>Bacillati</taxon>
        <taxon>Bacillota</taxon>
        <taxon>Bacilli</taxon>
        <taxon>Bacillales</taxon>
        <taxon>Paenibacillaceae</taxon>
        <taxon>Paenibacillus</taxon>
    </lineage>
</organism>
<dbReference type="Proteomes" id="UP000293142">
    <property type="component" value="Unassembled WGS sequence"/>
</dbReference>
<comment type="caution">
    <text evidence="11">The sequence shown here is derived from an EMBL/GenBank/DDBJ whole genome shotgun (WGS) entry which is preliminary data.</text>
</comment>
<evidence type="ECO:0000256" key="2">
    <source>
        <dbReference type="ARBA" id="ARBA00004745"/>
    </source>
</evidence>
<dbReference type="AlphaFoldDB" id="A0A4Q9DVQ5"/>
<gene>
    <name evidence="11" type="primary">dhaL</name>
    <name evidence="11" type="ORF">EYB31_03305</name>
</gene>
<evidence type="ECO:0000256" key="8">
    <source>
        <dbReference type="ARBA" id="ARBA00055771"/>
    </source>
</evidence>
<evidence type="ECO:0000259" key="10">
    <source>
        <dbReference type="PROSITE" id="PS51480"/>
    </source>
</evidence>
<evidence type="ECO:0000313" key="12">
    <source>
        <dbReference type="Proteomes" id="UP000293142"/>
    </source>
</evidence>
<dbReference type="GO" id="GO:0005829">
    <property type="term" value="C:cytosol"/>
    <property type="evidence" value="ECO:0007669"/>
    <property type="project" value="TreeGrafter"/>
</dbReference>
<comment type="function">
    <text evidence="8">ADP-binding subunit of the dihydroxyacetone kinase, which is responsible for the phosphoenolpyruvate (PEP)-dependent phosphorylation of dihydroxyacetone. DhaL-ADP is converted to DhaL-ATP via a phosphoryl group transfer from DhaM and transmits it to dihydroxyacetone binds to DhaK.</text>
</comment>
<dbReference type="PANTHER" id="PTHR28629:SF4">
    <property type="entry name" value="TRIOKINASE_FMN CYCLASE"/>
    <property type="match status" value="1"/>
</dbReference>
<comment type="catalytic activity">
    <reaction evidence="1">
        <text>dihydroxyacetone + phosphoenolpyruvate = dihydroxyacetone phosphate + pyruvate</text>
        <dbReference type="Rhea" id="RHEA:18381"/>
        <dbReference type="ChEBI" id="CHEBI:15361"/>
        <dbReference type="ChEBI" id="CHEBI:16016"/>
        <dbReference type="ChEBI" id="CHEBI:57642"/>
        <dbReference type="ChEBI" id="CHEBI:58702"/>
        <dbReference type="EC" id="2.7.1.121"/>
    </reaction>
</comment>
<feature type="region of interest" description="Disordered" evidence="9">
    <location>
        <begin position="164"/>
        <end position="188"/>
    </location>
</feature>
<dbReference type="GO" id="GO:0004371">
    <property type="term" value="F:glycerone kinase activity"/>
    <property type="evidence" value="ECO:0007669"/>
    <property type="project" value="InterPro"/>
</dbReference>
<dbReference type="GO" id="GO:0047324">
    <property type="term" value="F:phosphoenolpyruvate-glycerone phosphotransferase activity"/>
    <property type="evidence" value="ECO:0007669"/>
    <property type="project" value="UniProtKB-EC"/>
</dbReference>
<keyword evidence="4" id="KW-0808">Transferase</keyword>
<evidence type="ECO:0000256" key="6">
    <source>
        <dbReference type="ARBA" id="ARBA00022798"/>
    </source>
</evidence>
<keyword evidence="5 11" id="KW-0418">Kinase</keyword>
<evidence type="ECO:0000256" key="3">
    <source>
        <dbReference type="ARBA" id="ARBA00012095"/>
    </source>
</evidence>